<feature type="signal peptide" evidence="1">
    <location>
        <begin position="1"/>
        <end position="18"/>
    </location>
</feature>
<evidence type="ECO:0000313" key="3">
    <source>
        <dbReference type="EMBL" id="SUQ24089.1"/>
    </source>
</evidence>
<dbReference type="InterPro" id="IPR051043">
    <property type="entry name" value="Sulfatase_Mod_Factor_Kinase"/>
</dbReference>
<dbReference type="GO" id="GO:0120147">
    <property type="term" value="F:formylglycine-generating oxidase activity"/>
    <property type="evidence" value="ECO:0007669"/>
    <property type="project" value="TreeGrafter"/>
</dbReference>
<dbReference type="SUPFAM" id="SSF56436">
    <property type="entry name" value="C-type lectin-like"/>
    <property type="match status" value="1"/>
</dbReference>
<keyword evidence="1" id="KW-0732">Signal</keyword>
<feature type="domain" description="Sulfatase-modifying factor enzyme-like" evidence="2">
    <location>
        <begin position="52"/>
        <end position="286"/>
    </location>
</feature>
<dbReference type="InterPro" id="IPR022277">
    <property type="entry name" value="CHP02171_FIBSS"/>
</dbReference>
<dbReference type="PANTHER" id="PTHR23150">
    <property type="entry name" value="SULFATASE MODIFYING FACTOR 1, 2"/>
    <property type="match status" value="1"/>
</dbReference>
<dbReference type="NCBIfam" id="TIGR02171">
    <property type="entry name" value="Fb_sc_TIGR02171"/>
    <property type="match status" value="1"/>
</dbReference>
<evidence type="ECO:0000256" key="1">
    <source>
        <dbReference type="SAM" id="SignalP"/>
    </source>
</evidence>
<dbReference type="Gene3D" id="3.90.1580.10">
    <property type="entry name" value="paralog of FGE (formylglycine-generating enzyme)"/>
    <property type="match status" value="1"/>
</dbReference>
<dbReference type="Gene3D" id="2.120.10.30">
    <property type="entry name" value="TolB, C-terminal domain"/>
    <property type="match status" value="1"/>
</dbReference>
<dbReference type="RefSeq" id="WP_109572674.1">
    <property type="nucleotide sequence ID" value="NZ_UHJL01000002.1"/>
</dbReference>
<accession>A0A380S4G9</accession>
<dbReference type="InterPro" id="IPR016187">
    <property type="entry name" value="CTDL_fold"/>
</dbReference>
<sequence>MEKIIRILMLSFLTIAVATSCSDDSHSGDNNSVAPEQDELNVDGFVYVQAKGKKTTLGTDDVSAKTLERPKMTAEFTYDFYIGRHEVICRDFNDLMRKETGVKLSCKQDSLPAANVTFYDAVLYANALCKKHGLDTAYDYTSAEFDSEKHCVKMKGYKFNPQKKGFRLPTEAEWIFVASKNWKTEQSWNGANSGSTAHQVCTSKNAGNICDMAGNMLELVNDRYATFRDTTVSNFVGSIDGDAIGSCVVKGGSYLSSPTAMYLYSRGDTYPILSSTKGDYIGFRLVSGEIPDATWFTDNGSTVSAPITPLIQPSELRQLTSSYNAKLAFRNDISGNLAYVDFAKTAKVVEIEDKIDVYHPDISPDGKHVAFCTSMEGVLKESEVYVRDLNESGSNLVKLPVENAAIPRWRVNPNGDTVIVYVSSARNNKSDDFMKESTWQVKFSKGKFGTPQKLFDGAYHGGVEKDNSFGISSSTLLRAHLTDVLTGTDVIWYNGEQACNASLTKDGTKRTLFLDFGGTRGRDFVGVNYGVHERILVADSTGHLVRTVASPAKYTFDHTEWAVGMLNGEPSNLIVASLTDYNGAHRQLALVNLDNGDVTPLVEGEELWHPCLWVWQDGEDHPKPTVDVDSAGAYYDNNAPSPYPFAVVELGMRLQSFWNQSDKIEVATFGSSMLLNAVIEDSIKSYKAINMGVTLSDIHLFDYLIRNYAIPYAPKLKYVVIELSPGFLYRTYNEMTGPVLENSPGIRYDENHLSNATKNEIAALSQEQQFPQVLLGQQYLEGTFLLPVGEWGVPIVNVDLSLLPFDSPSLQENLEKIKALKKFTDSKGVKLIAAIPPRNPGYKDTEAFDPYGPSWEDAHKIIDAVKNMGIEIFDEYKDGHHDYSDEMANNPNHVSYLGAAQFSARLDAFLKTLK</sequence>
<dbReference type="Proteomes" id="UP000255423">
    <property type="component" value="Unassembled WGS sequence"/>
</dbReference>
<evidence type="ECO:0000313" key="4">
    <source>
        <dbReference type="Proteomes" id="UP000255423"/>
    </source>
</evidence>
<dbReference type="PROSITE" id="PS51257">
    <property type="entry name" value="PROKAR_LIPOPROTEIN"/>
    <property type="match status" value="1"/>
</dbReference>
<evidence type="ECO:0000259" key="2">
    <source>
        <dbReference type="Pfam" id="PF03781"/>
    </source>
</evidence>
<name>A0A380S4G9_FIBSU</name>
<gene>
    <name evidence="3" type="ORF">SAMN05661053_1481</name>
</gene>
<dbReference type="InterPro" id="IPR042095">
    <property type="entry name" value="SUMF_sf"/>
</dbReference>
<dbReference type="AlphaFoldDB" id="A0A380S4G9"/>
<dbReference type="InterPro" id="IPR005532">
    <property type="entry name" value="SUMF_dom"/>
</dbReference>
<feature type="chain" id="PRO_5016664766" evidence="1">
    <location>
        <begin position="19"/>
        <end position="914"/>
    </location>
</feature>
<proteinExistence type="predicted"/>
<dbReference type="SUPFAM" id="SSF82171">
    <property type="entry name" value="DPP6 N-terminal domain-like"/>
    <property type="match status" value="1"/>
</dbReference>
<organism evidence="3 4">
    <name type="scientific">Fibrobacter succinogenes</name>
    <name type="common">Bacteroides succinogenes</name>
    <dbReference type="NCBI Taxonomy" id="833"/>
    <lineage>
        <taxon>Bacteria</taxon>
        <taxon>Pseudomonadati</taxon>
        <taxon>Fibrobacterota</taxon>
        <taxon>Fibrobacteria</taxon>
        <taxon>Fibrobacterales</taxon>
        <taxon>Fibrobacteraceae</taxon>
        <taxon>Fibrobacter</taxon>
    </lineage>
</organism>
<reference evidence="3 4" key="1">
    <citation type="submission" date="2017-08" db="EMBL/GenBank/DDBJ databases">
        <authorList>
            <person name="de Groot N.N."/>
        </authorList>
    </citation>
    <scope>NUCLEOTIDE SEQUENCE [LARGE SCALE GENOMIC DNA]</scope>
    <source>
        <strain evidence="3 4">HM2</strain>
    </source>
</reference>
<dbReference type="InterPro" id="IPR011042">
    <property type="entry name" value="6-blade_b-propeller_TolB-like"/>
</dbReference>
<protein>
    <submittedName>
        <fullName evidence="3">TIGR02171 family protein</fullName>
    </submittedName>
</protein>
<dbReference type="EMBL" id="UHJL01000002">
    <property type="protein sequence ID" value="SUQ24089.1"/>
    <property type="molecule type" value="Genomic_DNA"/>
</dbReference>
<dbReference type="Pfam" id="PF03781">
    <property type="entry name" value="FGE-sulfatase"/>
    <property type="match status" value="1"/>
</dbReference>
<dbReference type="PANTHER" id="PTHR23150:SF19">
    <property type="entry name" value="FORMYLGLYCINE-GENERATING ENZYME"/>
    <property type="match status" value="1"/>
</dbReference>